<sequence>MSNFKSGKINKHILHSNILERDVTLSVYLPEDYSELFKYQVIICFDGLDFLRFGRLQREYERLRREDEIQRAIIVGFHYEDVDKRREEFHPQGTRSHKTVQAIGKELLPFIDKTFPTYKVGNARILMGDSLAGSIALLTALTYPTIFSQVAMLSPHSDETVIDKFNKCIQYGELSIWHAIGLEEEDFALPTTGERANFLTPNRDLATVIKDKELTYHYLEFEGGHNWKSWKPLLSDILKYYLSDEVTTQESNEV</sequence>
<dbReference type="Gene3D" id="3.40.50.1820">
    <property type="entry name" value="alpha/beta hydrolase"/>
    <property type="match status" value="1"/>
</dbReference>
<organism evidence="1 2">
    <name type="scientific">Staphylococcus haemolyticus</name>
    <dbReference type="NCBI Taxonomy" id="1283"/>
    <lineage>
        <taxon>Bacteria</taxon>
        <taxon>Bacillati</taxon>
        <taxon>Bacillota</taxon>
        <taxon>Bacilli</taxon>
        <taxon>Bacillales</taxon>
        <taxon>Staphylococcaceae</taxon>
        <taxon>Staphylococcus</taxon>
    </lineage>
</organism>
<proteinExistence type="predicted"/>
<evidence type="ECO:0000313" key="1">
    <source>
        <dbReference type="EMBL" id="PNN21530.1"/>
    </source>
</evidence>
<dbReference type="InterPro" id="IPR029058">
    <property type="entry name" value="AB_hydrolase_fold"/>
</dbReference>
<accession>A0A2K0A936</accession>
<dbReference type="PANTHER" id="PTHR48098">
    <property type="entry name" value="ENTEROCHELIN ESTERASE-RELATED"/>
    <property type="match status" value="1"/>
</dbReference>
<protein>
    <submittedName>
        <fullName evidence="1">Esterase family protein</fullName>
    </submittedName>
</protein>
<dbReference type="Pfam" id="PF00756">
    <property type="entry name" value="Esterase"/>
    <property type="match status" value="1"/>
</dbReference>
<dbReference type="InterPro" id="IPR050583">
    <property type="entry name" value="Mycobacterial_A85_antigen"/>
</dbReference>
<gene>
    <name evidence="1" type="ORF">AL503_012390</name>
</gene>
<dbReference type="EMBL" id="LORN02000015">
    <property type="protein sequence ID" value="PNN21530.1"/>
    <property type="molecule type" value="Genomic_DNA"/>
</dbReference>
<dbReference type="SUPFAM" id="SSF53474">
    <property type="entry name" value="alpha/beta-Hydrolases"/>
    <property type="match status" value="1"/>
</dbReference>
<dbReference type="AlphaFoldDB" id="A0A2K0A936"/>
<comment type="caution">
    <text evidence="1">The sequence shown here is derived from an EMBL/GenBank/DDBJ whole genome shotgun (WGS) entry which is preliminary data.</text>
</comment>
<dbReference type="PANTHER" id="PTHR48098:SF3">
    <property type="entry name" value="IRON(III) ENTEROBACTIN ESTERASE"/>
    <property type="match status" value="1"/>
</dbReference>
<dbReference type="InterPro" id="IPR000801">
    <property type="entry name" value="Esterase-like"/>
</dbReference>
<reference evidence="1 2" key="1">
    <citation type="submission" date="2017-12" db="EMBL/GenBank/DDBJ databases">
        <title>FDA dAtabase for Regulatory Grade micrObial Sequences (FDA-ARGOS): Supporting development and validation of Infectious Disease Dx tests.</title>
        <authorList>
            <person name="Hoffmann M."/>
            <person name="Allard M."/>
            <person name="Evans P."/>
            <person name="Brown E."/>
            <person name="Tallon L."/>
            <person name="Sadzewicz L."/>
            <person name="Sengamalay N."/>
            <person name="Ott S."/>
            <person name="Godinez A."/>
            <person name="Nagaraj S."/>
            <person name="Vavikolanu K."/>
            <person name="Aluvathingal J."/>
            <person name="Nadendla S."/>
            <person name="Sichtig H."/>
        </authorList>
    </citation>
    <scope>NUCLEOTIDE SEQUENCE [LARGE SCALE GENOMIC DNA]</scope>
    <source>
        <strain evidence="1 2">FDAARGOS_148</strain>
    </source>
</reference>
<evidence type="ECO:0000313" key="2">
    <source>
        <dbReference type="Proteomes" id="UP000053523"/>
    </source>
</evidence>
<dbReference type="RefSeq" id="WP_037549113.1">
    <property type="nucleotide sequence ID" value="NZ_CAJCGD010000005.1"/>
</dbReference>
<dbReference type="Proteomes" id="UP000053523">
    <property type="component" value="Unassembled WGS sequence"/>
</dbReference>
<name>A0A2K0A936_STAHA</name>